<evidence type="ECO:0000313" key="2">
    <source>
        <dbReference type="Proteomes" id="UP001642409"/>
    </source>
</evidence>
<comment type="caution">
    <text evidence="1">The sequence shown here is derived from an EMBL/GenBank/DDBJ whole genome shotgun (WGS) entry which is preliminary data.</text>
</comment>
<gene>
    <name evidence="1" type="ORF">HINF_LOCUS56580</name>
</gene>
<keyword evidence="2" id="KW-1185">Reference proteome</keyword>
<protein>
    <submittedName>
        <fullName evidence="1">Hypothetical_protein</fullName>
    </submittedName>
</protein>
<accession>A0ABP1L0Z0</accession>
<organism evidence="1 2">
    <name type="scientific">Hexamita inflata</name>
    <dbReference type="NCBI Taxonomy" id="28002"/>
    <lineage>
        <taxon>Eukaryota</taxon>
        <taxon>Metamonada</taxon>
        <taxon>Diplomonadida</taxon>
        <taxon>Hexamitidae</taxon>
        <taxon>Hexamitinae</taxon>
        <taxon>Hexamita</taxon>
    </lineage>
</organism>
<name>A0ABP1L0Z0_9EUKA</name>
<dbReference type="Proteomes" id="UP001642409">
    <property type="component" value="Unassembled WGS sequence"/>
</dbReference>
<dbReference type="EMBL" id="CAXDID020000306">
    <property type="protein sequence ID" value="CAL6074258.1"/>
    <property type="molecule type" value="Genomic_DNA"/>
</dbReference>
<reference evidence="1 2" key="1">
    <citation type="submission" date="2024-07" db="EMBL/GenBank/DDBJ databases">
        <authorList>
            <person name="Akdeniz Z."/>
        </authorList>
    </citation>
    <scope>NUCLEOTIDE SEQUENCE [LARGE SCALE GENOMIC DNA]</scope>
</reference>
<sequence length="291" mass="34354">MNSNPVTQDDRARAINLYFDPEMQCSIKFIADTLQRAPATIKYIIEQHKQHCLKNKIELVIPPIQKGGRPPVVINAQIIDIIDRVKFMYGSPGYKDTYHYYQEIQRLVHLPKNHEDLAVLELDFINELQQFYYCPNISQLQVFMVFKQLKLLAYEYEHKEPVFHKNGLQCCSGHGSHRFALYHSTLSRNTKIHQLQRELLKDTIICTHIKVCCSMDLNNLLELTWIWKDGYQEHSQHWFQDTILVIKKTQDKHSNPIDILMIPKSEKQCLSYLLTDKLIIQINQICQLYLR</sequence>
<proteinExistence type="predicted"/>
<evidence type="ECO:0000313" key="1">
    <source>
        <dbReference type="EMBL" id="CAL6074258.1"/>
    </source>
</evidence>